<evidence type="ECO:0000313" key="2">
    <source>
        <dbReference type="Proteomes" id="UP000030101"/>
    </source>
</evidence>
<evidence type="ECO:0000313" key="1">
    <source>
        <dbReference type="EMBL" id="KGN93011.1"/>
    </source>
</evidence>
<dbReference type="Proteomes" id="UP000030101">
    <property type="component" value="Unassembled WGS sequence"/>
</dbReference>
<sequence length="210" mass="23280">MKIFSLSGHLYSGKRTQSEFSDDAVVLLPDSAYVKSGKPVFPPIEEGEPVAVMPVLVLKMNRIGKSIAPRFIHRYYSAITVGYSLLLPELLDTLSSQGVSTFSAYGFDGALVWGETGFSPELIRENGAVKVFHQKGEAQEEIHIPVELLTKAEETLARLSRYHTIKIGDIFLLPLRQAFDTAAIGDNLCLLLEDTNQKEEAQLLTRLSLR</sequence>
<dbReference type="EMBL" id="JQZV01000006">
    <property type="protein sequence ID" value="KGN93011.1"/>
    <property type="molecule type" value="Genomic_DNA"/>
</dbReference>
<comment type="caution">
    <text evidence="1">The sequence shown here is derived from an EMBL/GenBank/DDBJ whole genome shotgun (WGS) entry which is preliminary data.</text>
</comment>
<proteinExistence type="predicted"/>
<dbReference type="SUPFAM" id="SSF56529">
    <property type="entry name" value="FAH"/>
    <property type="match status" value="1"/>
</dbReference>
<organism evidence="1 2">
    <name type="scientific">Porphyromonas canoris</name>
    <dbReference type="NCBI Taxonomy" id="36875"/>
    <lineage>
        <taxon>Bacteria</taxon>
        <taxon>Pseudomonadati</taxon>
        <taxon>Bacteroidota</taxon>
        <taxon>Bacteroidia</taxon>
        <taxon>Bacteroidales</taxon>
        <taxon>Porphyromonadaceae</taxon>
        <taxon>Porphyromonas</taxon>
    </lineage>
</organism>
<reference evidence="1 2" key="1">
    <citation type="submission" date="2014-08" db="EMBL/GenBank/DDBJ databases">
        <title>Porphyromonas canoris strain:OH2762 Genome sequencing.</title>
        <authorList>
            <person name="Wallis C."/>
            <person name="Deusch O."/>
            <person name="O'Flynn C."/>
            <person name="Davis I."/>
            <person name="Jospin G."/>
            <person name="Darling A.E."/>
            <person name="Coil D.A."/>
            <person name="Alexiev A."/>
            <person name="Horsfall A."/>
            <person name="Kirkwood N."/>
            <person name="Harris S."/>
            <person name="Eisen J.A."/>
        </authorList>
    </citation>
    <scope>NUCLEOTIDE SEQUENCE [LARGE SCALE GENOMIC DNA]</scope>
    <source>
        <strain evidence="2">COT-108 OH2762</strain>
    </source>
</reference>
<dbReference type="InterPro" id="IPR036663">
    <property type="entry name" value="Fumarylacetoacetase_C_sf"/>
</dbReference>
<keyword evidence="2" id="KW-1185">Reference proteome</keyword>
<dbReference type="RefSeq" id="WP_036789771.1">
    <property type="nucleotide sequence ID" value="NZ_JQZV01000006.1"/>
</dbReference>
<protein>
    <submittedName>
        <fullName evidence="1">Uncharacterized protein</fullName>
    </submittedName>
</protein>
<gene>
    <name evidence="1" type="ORF">HQ43_03855</name>
</gene>
<accession>A0ABR4XM02</accession>
<name>A0ABR4XM02_9PORP</name>